<dbReference type="AlphaFoldDB" id="A0A5J4VG86"/>
<gene>
    <name evidence="1" type="ORF">EZS28_022867</name>
</gene>
<name>A0A5J4VG86_9EUKA</name>
<protein>
    <submittedName>
        <fullName evidence="1">Uncharacterized protein</fullName>
    </submittedName>
</protein>
<reference evidence="1 2" key="1">
    <citation type="submission" date="2019-03" db="EMBL/GenBank/DDBJ databases">
        <title>Single cell metagenomics reveals metabolic interactions within the superorganism composed of flagellate Streblomastix strix and complex community of Bacteroidetes bacteria on its surface.</title>
        <authorList>
            <person name="Treitli S.C."/>
            <person name="Kolisko M."/>
            <person name="Husnik F."/>
            <person name="Keeling P."/>
            <person name="Hampl V."/>
        </authorList>
    </citation>
    <scope>NUCLEOTIDE SEQUENCE [LARGE SCALE GENOMIC DNA]</scope>
    <source>
        <strain evidence="1">ST1C</strain>
    </source>
</reference>
<dbReference type="EMBL" id="SNRW01007227">
    <property type="protein sequence ID" value="KAA6381607.1"/>
    <property type="molecule type" value="Genomic_DNA"/>
</dbReference>
<dbReference type="Proteomes" id="UP000324800">
    <property type="component" value="Unassembled WGS sequence"/>
</dbReference>
<proteinExistence type="predicted"/>
<feature type="non-terminal residue" evidence="1">
    <location>
        <position position="225"/>
    </location>
</feature>
<evidence type="ECO:0000313" key="2">
    <source>
        <dbReference type="Proteomes" id="UP000324800"/>
    </source>
</evidence>
<organism evidence="1 2">
    <name type="scientific">Streblomastix strix</name>
    <dbReference type="NCBI Taxonomy" id="222440"/>
    <lineage>
        <taxon>Eukaryota</taxon>
        <taxon>Metamonada</taxon>
        <taxon>Preaxostyla</taxon>
        <taxon>Oxymonadida</taxon>
        <taxon>Streblomastigidae</taxon>
        <taxon>Streblomastix</taxon>
    </lineage>
</organism>
<comment type="caution">
    <text evidence="1">The sequence shown here is derived from an EMBL/GenBank/DDBJ whole genome shotgun (WGS) entry which is preliminary data.</text>
</comment>
<sequence length="225" mass="25621">MISFKIVQRNMEMVEFVVLGIQKYTNENAEFGTIKFIEFKIMNTSSNESGTLFFKDVGSVVAIIKCRFMNNIGIITSDVYFEDDRNQDSMRIEYFQDRSSNRIFAKFDRIKASAPTPKNDILYFQIGSIDNDGVLQADYSKLDPVKDLGYDEFKFSNGKPYQSGTKITDPSFYAIPKEGFSELLTSRALNQSEYNCQVIYDTHIQGFYGSLGYTIKAVSNVDIAP</sequence>
<accession>A0A5J4VG86</accession>
<evidence type="ECO:0000313" key="1">
    <source>
        <dbReference type="EMBL" id="KAA6381607.1"/>
    </source>
</evidence>